<dbReference type="Proteomes" id="UP000740926">
    <property type="component" value="Unassembled WGS sequence"/>
</dbReference>
<proteinExistence type="predicted"/>
<accession>A0A9P6Y5G7</accession>
<evidence type="ECO:0000313" key="3">
    <source>
        <dbReference type="Proteomes" id="UP000740926"/>
    </source>
</evidence>
<evidence type="ECO:0000256" key="1">
    <source>
        <dbReference type="SAM" id="MobiDB-lite"/>
    </source>
</evidence>
<evidence type="ECO:0000313" key="2">
    <source>
        <dbReference type="EMBL" id="KAG1539951.1"/>
    </source>
</evidence>
<dbReference type="EMBL" id="JAANIU010006873">
    <property type="protein sequence ID" value="KAG1539951.1"/>
    <property type="molecule type" value="Genomic_DNA"/>
</dbReference>
<sequence>MLLGVVDEFLQGLHRQLGGVDDHHLRRLGHQGDGHEILLDVVVQALVQRRGQRVVRAAHEEGIAVGPRLGGHACANRAARPALVVDDDGLAQRLGRFGRDRSCQDVGRAAGRMRHHERDGFGGEGLRVRRRQCRRQTGGQRNARQQSGTEHGSLLGCC</sequence>
<dbReference type="AlphaFoldDB" id="A0A9P6Y5G7"/>
<reference evidence="2 3" key="1">
    <citation type="journal article" date="2020" name="Microb. Genom.">
        <title>Genetic diversity of clinical and environmental Mucorales isolates obtained from an investigation of mucormycosis cases among solid organ transplant recipients.</title>
        <authorList>
            <person name="Nguyen M.H."/>
            <person name="Kaul D."/>
            <person name="Muto C."/>
            <person name="Cheng S.J."/>
            <person name="Richter R.A."/>
            <person name="Bruno V.M."/>
            <person name="Liu G."/>
            <person name="Beyhan S."/>
            <person name="Sundermann A.J."/>
            <person name="Mounaud S."/>
            <person name="Pasculle A.W."/>
            <person name="Nierman W.C."/>
            <person name="Driscoll E."/>
            <person name="Cumbie R."/>
            <person name="Clancy C.J."/>
            <person name="Dupont C.L."/>
        </authorList>
    </citation>
    <scope>NUCLEOTIDE SEQUENCE [LARGE SCALE GENOMIC DNA]</scope>
    <source>
        <strain evidence="2 3">GL24</strain>
    </source>
</reference>
<name>A0A9P6Y5G7_9FUNG</name>
<feature type="region of interest" description="Disordered" evidence="1">
    <location>
        <begin position="108"/>
        <end position="158"/>
    </location>
</feature>
<protein>
    <submittedName>
        <fullName evidence="2">Uncharacterized protein</fullName>
    </submittedName>
</protein>
<organism evidence="2 3">
    <name type="scientific">Rhizopus delemar</name>
    <dbReference type="NCBI Taxonomy" id="936053"/>
    <lineage>
        <taxon>Eukaryota</taxon>
        <taxon>Fungi</taxon>
        <taxon>Fungi incertae sedis</taxon>
        <taxon>Mucoromycota</taxon>
        <taxon>Mucoromycotina</taxon>
        <taxon>Mucoromycetes</taxon>
        <taxon>Mucorales</taxon>
        <taxon>Mucorineae</taxon>
        <taxon>Rhizopodaceae</taxon>
        <taxon>Rhizopus</taxon>
    </lineage>
</organism>
<comment type="caution">
    <text evidence="2">The sequence shown here is derived from an EMBL/GenBank/DDBJ whole genome shotgun (WGS) entry which is preliminary data.</text>
</comment>
<keyword evidence="3" id="KW-1185">Reference proteome</keyword>
<gene>
    <name evidence="2" type="ORF">G6F50_014430</name>
</gene>